<dbReference type="Gene3D" id="3.90.550.10">
    <property type="entry name" value="Spore Coat Polysaccharide Biosynthesis Protein SpsA, Chain A"/>
    <property type="match status" value="1"/>
</dbReference>
<dbReference type="PANTHER" id="PTHR43179:SF12">
    <property type="entry name" value="GALACTOFURANOSYLTRANSFERASE GLFT2"/>
    <property type="match status" value="1"/>
</dbReference>
<feature type="domain" description="Glycosyltransferase 2-like" evidence="4">
    <location>
        <begin position="6"/>
        <end position="55"/>
    </location>
</feature>
<proteinExistence type="inferred from homology"/>
<name>A0AAX3BF68_9SPIR</name>
<dbReference type="InterPro" id="IPR001173">
    <property type="entry name" value="Glyco_trans_2-like"/>
</dbReference>
<keyword evidence="2" id="KW-0328">Glycosyltransferase</keyword>
<dbReference type="EMBL" id="CP073355">
    <property type="protein sequence ID" value="URA10866.1"/>
    <property type="molecule type" value="Genomic_DNA"/>
</dbReference>
<sequence length="387" mass="45064">MENKVSILILNYNSWEDTLECLESVTRLHYPSYEIIVCDNLSSNNSMEHIKAWAEGKETPPHLSPQLEDYLLPLTPKPIPYVFYTREKALQGGDKEKENTTFSPTLPRLILIQNDRNEGFSEGNNLMMRYVLSQGTSTFLWLLNNDTVVHPLSLSEFVQKAREYPQGCMIGSKTLLYEKPDLVYTLAGGTIDSRYSTHWIDFGKSQEEATSEENVKPDFITGSSCFLSLKTLKRIGLLPDGYFMYYEDVDWALRAKNAQIPLLYASKSIIWHKKGILHEASTPSRRQIKIFSKTISWPDIADSLMDYYYAPRNKIVTIKRNLAKEFSRRFVSYFLAWLFRWSLLILLFQDHKIARLSLLWRAFFDALTNRLGKTLDLEKWKRRYTSL</sequence>
<reference evidence="5" key="1">
    <citation type="submission" date="2021-04" db="EMBL/GenBank/DDBJ databases">
        <authorList>
            <person name="Postec A."/>
        </authorList>
    </citation>
    <scope>NUCLEOTIDE SEQUENCE</scope>
    <source>
        <strain evidence="5">F1F22</strain>
    </source>
</reference>
<dbReference type="Proteomes" id="UP001056539">
    <property type="component" value="Chromosome"/>
</dbReference>
<reference evidence="5" key="2">
    <citation type="submission" date="2022-06" db="EMBL/GenBank/DDBJ databases">
        <title>Thermospira aquatica gen. nov., sp. nov.</title>
        <authorList>
            <person name="Ben Ali Gam Z."/>
            <person name="Labat M."/>
        </authorList>
    </citation>
    <scope>NUCLEOTIDE SEQUENCE</scope>
    <source>
        <strain evidence="5">F1F22</strain>
    </source>
</reference>
<evidence type="ECO:0000256" key="3">
    <source>
        <dbReference type="ARBA" id="ARBA00022679"/>
    </source>
</evidence>
<evidence type="ECO:0000313" key="6">
    <source>
        <dbReference type="Proteomes" id="UP001056539"/>
    </source>
</evidence>
<evidence type="ECO:0000313" key="5">
    <source>
        <dbReference type="EMBL" id="URA10866.1"/>
    </source>
</evidence>
<keyword evidence="3" id="KW-0808">Transferase</keyword>
<dbReference type="InterPro" id="IPR029044">
    <property type="entry name" value="Nucleotide-diphossugar_trans"/>
</dbReference>
<dbReference type="GO" id="GO:0016757">
    <property type="term" value="F:glycosyltransferase activity"/>
    <property type="evidence" value="ECO:0007669"/>
    <property type="project" value="UniProtKB-KW"/>
</dbReference>
<keyword evidence="6" id="KW-1185">Reference proteome</keyword>
<accession>A0AAX3BF68</accession>
<organism evidence="5 6">
    <name type="scientific">Thermospira aquatica</name>
    <dbReference type="NCBI Taxonomy" id="2828656"/>
    <lineage>
        <taxon>Bacteria</taxon>
        <taxon>Pseudomonadati</taxon>
        <taxon>Spirochaetota</taxon>
        <taxon>Spirochaetia</taxon>
        <taxon>Brevinematales</taxon>
        <taxon>Thermospiraceae</taxon>
        <taxon>Thermospira</taxon>
    </lineage>
</organism>
<protein>
    <submittedName>
        <fullName evidence="5">Glycosyltransferase family 2 protein</fullName>
    </submittedName>
</protein>
<dbReference type="AlphaFoldDB" id="A0AAX3BF68"/>
<gene>
    <name evidence="5" type="ORF">KDW03_03405</name>
</gene>
<dbReference type="Pfam" id="PF00535">
    <property type="entry name" value="Glycos_transf_2"/>
    <property type="match status" value="1"/>
</dbReference>
<evidence type="ECO:0000256" key="1">
    <source>
        <dbReference type="ARBA" id="ARBA00006739"/>
    </source>
</evidence>
<evidence type="ECO:0000256" key="2">
    <source>
        <dbReference type="ARBA" id="ARBA00022676"/>
    </source>
</evidence>
<dbReference type="PANTHER" id="PTHR43179">
    <property type="entry name" value="RHAMNOSYLTRANSFERASE WBBL"/>
    <property type="match status" value="1"/>
</dbReference>
<dbReference type="KEGG" id="taqu:KDW03_03405"/>
<evidence type="ECO:0000259" key="4">
    <source>
        <dbReference type="Pfam" id="PF00535"/>
    </source>
</evidence>
<comment type="similarity">
    <text evidence="1">Belongs to the glycosyltransferase 2 family.</text>
</comment>
<dbReference type="SUPFAM" id="SSF53448">
    <property type="entry name" value="Nucleotide-diphospho-sugar transferases"/>
    <property type="match status" value="1"/>
</dbReference>
<dbReference type="RefSeq" id="WP_271435993.1">
    <property type="nucleotide sequence ID" value="NZ_CP073355.1"/>
</dbReference>